<dbReference type="Pfam" id="PF02653">
    <property type="entry name" value="BPD_transp_2"/>
    <property type="match status" value="1"/>
</dbReference>
<feature type="transmembrane region" description="Helical" evidence="7">
    <location>
        <begin position="72"/>
        <end position="90"/>
    </location>
</feature>
<evidence type="ECO:0000313" key="8">
    <source>
        <dbReference type="EMBL" id="MFC7267698.1"/>
    </source>
</evidence>
<protein>
    <submittedName>
        <fullName evidence="8">ABC transporter permease</fullName>
    </submittedName>
</protein>
<evidence type="ECO:0000256" key="5">
    <source>
        <dbReference type="ARBA" id="ARBA00023136"/>
    </source>
</evidence>
<evidence type="ECO:0000256" key="1">
    <source>
        <dbReference type="ARBA" id="ARBA00004651"/>
    </source>
</evidence>
<evidence type="ECO:0000256" key="6">
    <source>
        <dbReference type="SAM" id="MobiDB-lite"/>
    </source>
</evidence>
<sequence length="364" mass="37738">MSTARADILRALSFRNISAIYIFIVLFVVFSIWIPEKFLQPGVWRSLLDAEALTGIAAIAALIPLVAGSLNLAIGAQVGFSAILSAWMLGKAGLPIALQLPAVLVAGALIGLVTALVITRLKVEPIIATLGMSSILLAGMAWVSGSQQILGLDPAYREIATASFLGITVPVWTLAGVALVTWYVLERTPSGRRMYAVGFNPDAARLAGVQVERIRIGTLVAGGALAALAGALLTSRLNAGDPTVGPSFLLPALTAVFLGSTQFKGGRFNVLGTIVAMYVLAVGIKGLQLAGSPRWVNDLFYGVSLLLAVALSQWEKTSRRGAAIDRALRGRKARGAAVDPAASAAGASASASPSSEPSRSTPAR</sequence>
<keyword evidence="9" id="KW-1185">Reference proteome</keyword>
<feature type="transmembrane region" description="Helical" evidence="7">
    <location>
        <begin position="12"/>
        <end position="34"/>
    </location>
</feature>
<accession>A0ABW2H9E6</accession>
<feature type="transmembrane region" description="Helical" evidence="7">
    <location>
        <begin position="299"/>
        <end position="314"/>
    </location>
</feature>
<evidence type="ECO:0000256" key="7">
    <source>
        <dbReference type="SAM" id="Phobius"/>
    </source>
</evidence>
<keyword evidence="3 7" id="KW-0812">Transmembrane</keyword>
<comment type="subcellular location">
    <subcellularLocation>
        <location evidence="1">Cell membrane</location>
        <topology evidence="1">Multi-pass membrane protein</topology>
    </subcellularLocation>
</comment>
<comment type="caution">
    <text evidence="8">The sequence shown here is derived from an EMBL/GenBank/DDBJ whole genome shotgun (WGS) entry which is preliminary data.</text>
</comment>
<dbReference type="EMBL" id="JBHTBE010000001">
    <property type="protein sequence ID" value="MFC7267698.1"/>
    <property type="molecule type" value="Genomic_DNA"/>
</dbReference>
<evidence type="ECO:0000256" key="3">
    <source>
        <dbReference type="ARBA" id="ARBA00022692"/>
    </source>
</evidence>
<evidence type="ECO:0000256" key="2">
    <source>
        <dbReference type="ARBA" id="ARBA00022475"/>
    </source>
</evidence>
<name>A0ABW2H9E6_9MICO</name>
<feature type="compositionally biased region" description="Low complexity" evidence="6">
    <location>
        <begin position="335"/>
        <end position="364"/>
    </location>
</feature>
<feature type="transmembrane region" description="Helical" evidence="7">
    <location>
        <begin position="125"/>
        <end position="144"/>
    </location>
</feature>
<organism evidence="8 9">
    <name type="scientific">Microbacterium fluvii</name>
    <dbReference type="NCBI Taxonomy" id="415215"/>
    <lineage>
        <taxon>Bacteria</taxon>
        <taxon>Bacillati</taxon>
        <taxon>Actinomycetota</taxon>
        <taxon>Actinomycetes</taxon>
        <taxon>Micrococcales</taxon>
        <taxon>Microbacteriaceae</taxon>
        <taxon>Microbacterium</taxon>
    </lineage>
</organism>
<feature type="transmembrane region" description="Helical" evidence="7">
    <location>
        <begin position="164"/>
        <end position="185"/>
    </location>
</feature>
<evidence type="ECO:0000256" key="4">
    <source>
        <dbReference type="ARBA" id="ARBA00022989"/>
    </source>
</evidence>
<evidence type="ECO:0000313" key="9">
    <source>
        <dbReference type="Proteomes" id="UP001596507"/>
    </source>
</evidence>
<keyword evidence="2" id="KW-1003">Cell membrane</keyword>
<feature type="transmembrane region" description="Helical" evidence="7">
    <location>
        <begin position="268"/>
        <end position="287"/>
    </location>
</feature>
<feature type="transmembrane region" description="Helical" evidence="7">
    <location>
        <begin position="96"/>
        <end position="118"/>
    </location>
</feature>
<dbReference type="RefSeq" id="WP_262872629.1">
    <property type="nucleotide sequence ID" value="NZ_BAABKW010000018.1"/>
</dbReference>
<feature type="transmembrane region" description="Helical" evidence="7">
    <location>
        <begin position="214"/>
        <end position="232"/>
    </location>
</feature>
<proteinExistence type="predicted"/>
<gene>
    <name evidence="8" type="ORF">ACFQRL_01855</name>
</gene>
<reference evidence="9" key="1">
    <citation type="journal article" date="2019" name="Int. J. Syst. Evol. Microbiol.">
        <title>The Global Catalogue of Microorganisms (GCM) 10K type strain sequencing project: providing services to taxonomists for standard genome sequencing and annotation.</title>
        <authorList>
            <consortium name="The Broad Institute Genomics Platform"/>
            <consortium name="The Broad Institute Genome Sequencing Center for Infectious Disease"/>
            <person name="Wu L."/>
            <person name="Ma J."/>
        </authorList>
    </citation>
    <scope>NUCLEOTIDE SEQUENCE [LARGE SCALE GENOMIC DNA]</scope>
    <source>
        <strain evidence="9">CGMCC 1.15772</strain>
    </source>
</reference>
<dbReference type="CDD" id="cd06579">
    <property type="entry name" value="TM_PBP1_transp_AraH_like"/>
    <property type="match status" value="1"/>
</dbReference>
<feature type="region of interest" description="Disordered" evidence="6">
    <location>
        <begin position="329"/>
        <end position="364"/>
    </location>
</feature>
<dbReference type="PANTHER" id="PTHR32196">
    <property type="entry name" value="ABC TRANSPORTER PERMEASE PROTEIN YPHD-RELATED-RELATED"/>
    <property type="match status" value="1"/>
</dbReference>
<keyword evidence="5 7" id="KW-0472">Membrane</keyword>
<keyword evidence="4 7" id="KW-1133">Transmembrane helix</keyword>
<feature type="transmembrane region" description="Helical" evidence="7">
    <location>
        <begin position="46"/>
        <end position="65"/>
    </location>
</feature>
<dbReference type="Proteomes" id="UP001596507">
    <property type="component" value="Unassembled WGS sequence"/>
</dbReference>
<dbReference type="InterPro" id="IPR001851">
    <property type="entry name" value="ABC_transp_permease"/>
</dbReference>
<feature type="transmembrane region" description="Helical" evidence="7">
    <location>
        <begin position="244"/>
        <end position="261"/>
    </location>
</feature>